<protein>
    <submittedName>
        <fullName evidence="1">Uncharacterized protein</fullName>
    </submittedName>
</protein>
<dbReference type="GO" id="GO:0043565">
    <property type="term" value="F:sequence-specific DNA binding"/>
    <property type="evidence" value="ECO:0007669"/>
    <property type="project" value="InterPro"/>
</dbReference>
<dbReference type="InterPro" id="IPR010921">
    <property type="entry name" value="Trp_repressor/repl_initiator"/>
</dbReference>
<reference evidence="1 2" key="1">
    <citation type="journal article" date="2016" name="Nat. Commun.">
        <title>Thousands of microbial genomes shed light on interconnected biogeochemical processes in an aquifer system.</title>
        <authorList>
            <person name="Anantharaman K."/>
            <person name="Brown C.T."/>
            <person name="Hug L.A."/>
            <person name="Sharon I."/>
            <person name="Castelle C.J."/>
            <person name="Probst A.J."/>
            <person name="Thomas B.C."/>
            <person name="Singh A."/>
            <person name="Wilkins M.J."/>
            <person name="Karaoz U."/>
            <person name="Brodie E.L."/>
            <person name="Williams K.H."/>
            <person name="Hubbard S.S."/>
            <person name="Banfield J.F."/>
        </authorList>
    </citation>
    <scope>NUCLEOTIDE SEQUENCE [LARGE SCALE GENOMIC DNA]</scope>
</reference>
<accession>A0A1F7XZG4</accession>
<evidence type="ECO:0000313" key="2">
    <source>
        <dbReference type="Proteomes" id="UP000178750"/>
    </source>
</evidence>
<comment type="caution">
    <text evidence="1">The sequence shown here is derived from an EMBL/GenBank/DDBJ whole genome shotgun (WGS) entry which is preliminary data.</text>
</comment>
<dbReference type="InterPro" id="IPR038116">
    <property type="entry name" value="TrpR-like_sf"/>
</dbReference>
<dbReference type="EMBL" id="MGGF01000062">
    <property type="protein sequence ID" value="OGM20431.1"/>
    <property type="molecule type" value="Genomic_DNA"/>
</dbReference>
<proteinExistence type="predicted"/>
<dbReference type="GO" id="GO:0003700">
    <property type="term" value="F:DNA-binding transcription factor activity"/>
    <property type="evidence" value="ECO:0007669"/>
    <property type="project" value="InterPro"/>
</dbReference>
<gene>
    <name evidence="1" type="ORF">A2863_04850</name>
</gene>
<dbReference type="InterPro" id="IPR000831">
    <property type="entry name" value="Trp_repress"/>
</dbReference>
<dbReference type="AlphaFoldDB" id="A0A1F7XZG4"/>
<dbReference type="SUPFAM" id="SSF48295">
    <property type="entry name" value="TrpR-like"/>
    <property type="match status" value="1"/>
</dbReference>
<sequence length="133" mass="15429">MTHVSRRKLDSQTEKILTSALKELFTYLKPREIDKVFSALVTNTENIMIAKRLAIIIMLFGNISYSEISRSLNLTNQTISRVHSEMYDRPEIYKFINKKLSPWKRKELLKAVVKELGLQGVKLFAKHSGGRIY</sequence>
<organism evidence="1 2">
    <name type="scientific">Candidatus Woesebacteria bacterium RIFCSPHIGHO2_01_FULL_38_9b</name>
    <dbReference type="NCBI Taxonomy" id="1802493"/>
    <lineage>
        <taxon>Bacteria</taxon>
        <taxon>Candidatus Woeseibacteriota</taxon>
    </lineage>
</organism>
<evidence type="ECO:0000313" key="1">
    <source>
        <dbReference type="EMBL" id="OGM20431.1"/>
    </source>
</evidence>
<dbReference type="Gene3D" id="1.10.1270.10">
    <property type="entry name" value="TrpR-like"/>
    <property type="match status" value="1"/>
</dbReference>
<name>A0A1F7XZG4_9BACT</name>
<dbReference type="Proteomes" id="UP000178750">
    <property type="component" value="Unassembled WGS sequence"/>
</dbReference>
<dbReference type="Pfam" id="PF01371">
    <property type="entry name" value="Trp_repressor"/>
    <property type="match status" value="1"/>
</dbReference>